<dbReference type="Proteomes" id="UP000800035">
    <property type="component" value="Unassembled WGS sequence"/>
</dbReference>
<reference evidence="2" key="1">
    <citation type="journal article" date="2020" name="Stud. Mycol.">
        <title>101 Dothideomycetes genomes: a test case for predicting lifestyles and emergence of pathogens.</title>
        <authorList>
            <person name="Haridas S."/>
            <person name="Albert R."/>
            <person name="Binder M."/>
            <person name="Bloem J."/>
            <person name="Labutti K."/>
            <person name="Salamov A."/>
            <person name="Andreopoulos B."/>
            <person name="Baker S."/>
            <person name="Barry K."/>
            <person name="Bills G."/>
            <person name="Bluhm B."/>
            <person name="Cannon C."/>
            <person name="Castanera R."/>
            <person name="Culley D."/>
            <person name="Daum C."/>
            <person name="Ezra D."/>
            <person name="Gonzalez J."/>
            <person name="Henrissat B."/>
            <person name="Kuo A."/>
            <person name="Liang C."/>
            <person name="Lipzen A."/>
            <person name="Lutzoni F."/>
            <person name="Magnuson J."/>
            <person name="Mondo S."/>
            <person name="Nolan M."/>
            <person name="Ohm R."/>
            <person name="Pangilinan J."/>
            <person name="Park H.-J."/>
            <person name="Ramirez L."/>
            <person name="Alfaro M."/>
            <person name="Sun H."/>
            <person name="Tritt A."/>
            <person name="Yoshinaga Y."/>
            <person name="Zwiers L.-H."/>
            <person name="Turgeon B."/>
            <person name="Goodwin S."/>
            <person name="Spatafora J."/>
            <person name="Crous P."/>
            <person name="Grigoriev I."/>
        </authorList>
    </citation>
    <scope>NUCLEOTIDE SEQUENCE</scope>
    <source>
        <strain evidence="2">CBS 675.92</strain>
    </source>
</reference>
<evidence type="ECO:0000313" key="2">
    <source>
        <dbReference type="EMBL" id="KAF1951802.1"/>
    </source>
</evidence>
<evidence type="ECO:0000313" key="3">
    <source>
        <dbReference type="Proteomes" id="UP000800035"/>
    </source>
</evidence>
<dbReference type="OrthoDB" id="10494271at2759"/>
<dbReference type="AlphaFoldDB" id="A0A6A5TJH0"/>
<proteinExistence type="predicted"/>
<protein>
    <submittedName>
        <fullName evidence="2">Uncharacterized protein</fullName>
    </submittedName>
</protein>
<accession>A0A6A5TJH0</accession>
<dbReference type="EMBL" id="ML977014">
    <property type="protein sequence ID" value="KAF1951802.1"/>
    <property type="molecule type" value="Genomic_DNA"/>
</dbReference>
<keyword evidence="3" id="KW-1185">Reference proteome</keyword>
<name>A0A6A5TJH0_9PLEO</name>
<sequence length="173" mass="19493">MSKHQRLAALEAHIQENQRKIEQLTAENMELLTRNNDQERELYTLASALPLQEDYAINSPLTRSPVDLDTFSDVKFRSPTPAPSSSRIIHNQGGPSPLAGWDANARDAVHGLRFAIGIRGEHGELLEFMLDLGDFGSVVVATLRRRGWSDRHIQAAVIGFHQWPLIRVMQFET</sequence>
<keyword evidence="1" id="KW-0175">Coiled coil</keyword>
<organism evidence="2 3">
    <name type="scientific">Byssothecium circinans</name>
    <dbReference type="NCBI Taxonomy" id="147558"/>
    <lineage>
        <taxon>Eukaryota</taxon>
        <taxon>Fungi</taxon>
        <taxon>Dikarya</taxon>
        <taxon>Ascomycota</taxon>
        <taxon>Pezizomycotina</taxon>
        <taxon>Dothideomycetes</taxon>
        <taxon>Pleosporomycetidae</taxon>
        <taxon>Pleosporales</taxon>
        <taxon>Massarineae</taxon>
        <taxon>Massarinaceae</taxon>
        <taxon>Byssothecium</taxon>
    </lineage>
</organism>
<evidence type="ECO:0000256" key="1">
    <source>
        <dbReference type="SAM" id="Coils"/>
    </source>
</evidence>
<gene>
    <name evidence="2" type="ORF">CC80DRAFT_552877</name>
</gene>
<feature type="coiled-coil region" evidence="1">
    <location>
        <begin position="7"/>
        <end position="41"/>
    </location>
</feature>